<sequence>MRLKLSFTFEVSTVESSKKRALKKLESLRKPVSAVYSVERNNTQTPRYLLRSMSKKNKKPPLAVSNQSSVIGTGRKPGARIDGIGGLYVNIPEDADIGNKGEWVEIPPIPGALVINVGDLLQILSNGKYKSAEHRVRTTSTKSRVSIPIFTIPKPTEKIAPLPQVVEKDGIALYREFVLADYMNNFFTNPHDGKKSLDFARI</sequence>
<feature type="domain" description="Isopenicillin N synthase-like Fe(2+) 2OG dioxygenase" evidence="1">
    <location>
        <begin position="96"/>
        <end position="151"/>
    </location>
</feature>
<dbReference type="AlphaFoldDB" id="A0A6J1AN73"/>
<proteinExistence type="predicted"/>
<dbReference type="Proteomes" id="UP000504621">
    <property type="component" value="Unplaced"/>
</dbReference>
<evidence type="ECO:0000313" key="3">
    <source>
        <dbReference type="RefSeq" id="XP_021288408.1"/>
    </source>
</evidence>
<dbReference type="SUPFAM" id="SSF51197">
    <property type="entry name" value="Clavaminate synthase-like"/>
    <property type="match status" value="1"/>
</dbReference>
<reference evidence="3" key="1">
    <citation type="submission" date="2025-08" db="UniProtKB">
        <authorList>
            <consortium name="RefSeq"/>
        </authorList>
    </citation>
    <scope>IDENTIFICATION</scope>
    <source>
        <tissue evidence="3">Leaf</tissue>
    </source>
</reference>
<dbReference type="PANTHER" id="PTHR47990">
    <property type="entry name" value="2-OXOGLUTARATE (2OG) AND FE(II)-DEPENDENT OXYGENASE SUPERFAMILY PROTEIN-RELATED"/>
    <property type="match status" value="1"/>
</dbReference>
<name>A0A6J1AN73_9ROSI</name>
<gene>
    <name evidence="3" type="primary">LOC110419637</name>
</gene>
<evidence type="ECO:0000259" key="1">
    <source>
        <dbReference type="Pfam" id="PF03171"/>
    </source>
</evidence>
<protein>
    <submittedName>
        <fullName evidence="3">Feruloyl CoA ortho-hydroxylase 2-like</fullName>
    </submittedName>
</protein>
<dbReference type="Pfam" id="PF03171">
    <property type="entry name" value="2OG-FeII_Oxy"/>
    <property type="match status" value="1"/>
</dbReference>
<evidence type="ECO:0000313" key="2">
    <source>
        <dbReference type="Proteomes" id="UP000504621"/>
    </source>
</evidence>
<dbReference type="Gene3D" id="2.60.120.330">
    <property type="entry name" value="B-lactam Antibiotic, Isopenicillin N Synthase, Chain"/>
    <property type="match status" value="1"/>
</dbReference>
<accession>A0A6J1AN73</accession>
<dbReference type="OrthoDB" id="288590at2759"/>
<keyword evidence="2" id="KW-1185">Reference proteome</keyword>
<dbReference type="InterPro" id="IPR050231">
    <property type="entry name" value="Iron_ascorbate_oxido_reductase"/>
</dbReference>
<dbReference type="GeneID" id="110419637"/>
<dbReference type="InterPro" id="IPR044861">
    <property type="entry name" value="IPNS-like_FE2OG_OXY"/>
</dbReference>
<dbReference type="RefSeq" id="XP_021288408.1">
    <property type="nucleotide sequence ID" value="XM_021432733.1"/>
</dbReference>
<organism evidence="2 3">
    <name type="scientific">Herrania umbratica</name>
    <dbReference type="NCBI Taxonomy" id="108875"/>
    <lineage>
        <taxon>Eukaryota</taxon>
        <taxon>Viridiplantae</taxon>
        <taxon>Streptophyta</taxon>
        <taxon>Embryophyta</taxon>
        <taxon>Tracheophyta</taxon>
        <taxon>Spermatophyta</taxon>
        <taxon>Magnoliopsida</taxon>
        <taxon>eudicotyledons</taxon>
        <taxon>Gunneridae</taxon>
        <taxon>Pentapetalae</taxon>
        <taxon>rosids</taxon>
        <taxon>malvids</taxon>
        <taxon>Malvales</taxon>
        <taxon>Malvaceae</taxon>
        <taxon>Byttnerioideae</taxon>
        <taxon>Herrania</taxon>
    </lineage>
</organism>
<dbReference type="InterPro" id="IPR027443">
    <property type="entry name" value="IPNS-like_sf"/>
</dbReference>